<accession>A0ABZ3DDK3</accession>
<evidence type="ECO:0000256" key="1">
    <source>
        <dbReference type="SAM" id="MobiDB-lite"/>
    </source>
</evidence>
<dbReference type="RefSeq" id="WP_342702388.1">
    <property type="nucleotide sequence ID" value="NZ_CP109821.1"/>
</dbReference>
<sequence>MTARDKAPPRRSYYSVRSGKRPPGDGFNLDEFKRFFRTAFDKLWEDGLFQEWFGYSCVDAGDVDGKAGRDIDLFVFRKLRATGLWPIWDKLNSYSEENLFDMIEFLHDHASKGIDGNYHQYSQCGWHYSKFDPQGGREIFRQEMNEILADYGRGFELSRDEEILTLAEDEFAPMLSAEIPHSDNENVRDRIEAAKVKYRRRSISERRDAIRDLADVLEFLRLEVKSVLNSKDEADLFQLANNFGIRHHRKDQKTDYDSSIWLSWMFYYYLATIHACLRLIEKSKKSESGSNAAESP</sequence>
<feature type="region of interest" description="Disordered" evidence="1">
    <location>
        <begin position="1"/>
        <end position="20"/>
    </location>
</feature>
<reference evidence="2 3" key="1">
    <citation type="submission" date="2022-10" db="EMBL/GenBank/DDBJ databases">
        <title>Genomic of Burkholderia cepacia PN-1.</title>
        <authorList>
            <person name="Yang Y."/>
            <person name="Guan H."/>
            <person name="Huang J."/>
        </authorList>
    </citation>
    <scope>NUCLEOTIDE SEQUENCE [LARGE SCALE GENOMIC DNA]</scope>
    <source>
        <strain evidence="2 3">PN-1</strain>
    </source>
</reference>
<evidence type="ECO:0000313" key="2">
    <source>
        <dbReference type="EMBL" id="XAE46816.1"/>
    </source>
</evidence>
<dbReference type="Proteomes" id="UP001448498">
    <property type="component" value="Chromosome 1"/>
</dbReference>
<evidence type="ECO:0000313" key="3">
    <source>
        <dbReference type="Proteomes" id="UP001448498"/>
    </source>
</evidence>
<dbReference type="EMBL" id="CP109821">
    <property type="protein sequence ID" value="XAE46816.1"/>
    <property type="molecule type" value="Genomic_DNA"/>
</dbReference>
<organism evidence="2 3">
    <name type="scientific">Burkholderia arboris</name>
    <dbReference type="NCBI Taxonomy" id="488730"/>
    <lineage>
        <taxon>Bacteria</taxon>
        <taxon>Pseudomonadati</taxon>
        <taxon>Pseudomonadota</taxon>
        <taxon>Betaproteobacteria</taxon>
        <taxon>Burkholderiales</taxon>
        <taxon>Burkholderiaceae</taxon>
        <taxon>Burkholderia</taxon>
        <taxon>Burkholderia cepacia complex</taxon>
    </lineage>
</organism>
<gene>
    <name evidence="2" type="ORF">OHZ10_10625</name>
</gene>
<name>A0ABZ3DDK3_9BURK</name>
<protein>
    <submittedName>
        <fullName evidence="2">Uncharacterized protein</fullName>
    </submittedName>
</protein>
<proteinExistence type="predicted"/>
<keyword evidence="3" id="KW-1185">Reference proteome</keyword>